<dbReference type="EMBL" id="CAXAMN010014446">
    <property type="protein sequence ID" value="CAK9043264.1"/>
    <property type="molecule type" value="Genomic_DNA"/>
</dbReference>
<dbReference type="GO" id="GO:0016853">
    <property type="term" value="F:isomerase activity"/>
    <property type="evidence" value="ECO:0007669"/>
    <property type="project" value="UniProtKB-KW"/>
</dbReference>
<accession>A0ABP0LXP2</accession>
<reference evidence="2 3" key="1">
    <citation type="submission" date="2024-02" db="EMBL/GenBank/DDBJ databases">
        <authorList>
            <person name="Chen Y."/>
            <person name="Shah S."/>
            <person name="Dougan E. K."/>
            <person name="Thang M."/>
            <person name="Chan C."/>
        </authorList>
    </citation>
    <scope>NUCLEOTIDE SEQUENCE [LARGE SCALE GENOMIC DNA]</scope>
</reference>
<name>A0ABP0LXP2_9DINO</name>
<dbReference type="SUPFAM" id="SSF55120">
    <property type="entry name" value="Pseudouridine synthase"/>
    <property type="match status" value="1"/>
</dbReference>
<dbReference type="InterPro" id="IPR050343">
    <property type="entry name" value="RsuA_PseudoU_synthase"/>
</dbReference>
<evidence type="ECO:0000313" key="2">
    <source>
        <dbReference type="EMBL" id="CAK9043264.1"/>
    </source>
</evidence>
<dbReference type="Gene3D" id="3.30.70.580">
    <property type="entry name" value="Pseudouridine synthase I, catalytic domain, N-terminal subdomain"/>
    <property type="match status" value="1"/>
</dbReference>
<dbReference type="InterPro" id="IPR020103">
    <property type="entry name" value="PsdUridine_synth_cat_dom_sf"/>
</dbReference>
<dbReference type="InterPro" id="IPR020094">
    <property type="entry name" value="TruA/RsuA/RluB/E/F_N"/>
</dbReference>
<organism evidence="2 3">
    <name type="scientific">Durusdinium trenchii</name>
    <dbReference type="NCBI Taxonomy" id="1381693"/>
    <lineage>
        <taxon>Eukaryota</taxon>
        <taxon>Sar</taxon>
        <taxon>Alveolata</taxon>
        <taxon>Dinophyceae</taxon>
        <taxon>Suessiales</taxon>
        <taxon>Symbiodiniaceae</taxon>
        <taxon>Durusdinium</taxon>
    </lineage>
</organism>
<sequence>MKRSFEAGNDLPVFAFFKPRPMITDLTKGPMGEVARRMCPEAPPKPVGQLDRCTTGLMIFTLDGCLTCHLNSHAPKTYRAWYDGWRRRDGRSCGELTDLECQRLLEGVELSRGDGFAAFESIERLGGVQQPSVQKSGEEIEKFQYSADVRIKCGKFHVVKRLFMSVGKSVLRLQRLAIGELSLEACGLQEPGDFVELTAEQVEALWQECAECR</sequence>
<keyword evidence="3" id="KW-1185">Reference proteome</keyword>
<dbReference type="PANTHER" id="PTHR47683">
    <property type="entry name" value="PSEUDOURIDINE SYNTHASE FAMILY PROTEIN-RELATED"/>
    <property type="match status" value="1"/>
</dbReference>
<keyword evidence="1" id="KW-0413">Isomerase</keyword>
<dbReference type="Gene3D" id="3.30.70.1560">
    <property type="entry name" value="Alpha-L RNA-binding motif"/>
    <property type="match status" value="1"/>
</dbReference>
<proteinExistence type="predicted"/>
<gene>
    <name evidence="2" type="ORF">CCMP2556_LOCUS22911</name>
</gene>
<evidence type="ECO:0000256" key="1">
    <source>
        <dbReference type="ARBA" id="ARBA00023235"/>
    </source>
</evidence>
<evidence type="ECO:0000313" key="3">
    <source>
        <dbReference type="Proteomes" id="UP001642484"/>
    </source>
</evidence>
<dbReference type="PANTHER" id="PTHR47683:SF4">
    <property type="entry name" value="PSEUDOURIDINE SYNTHASE"/>
    <property type="match status" value="1"/>
</dbReference>
<protein>
    <submittedName>
        <fullName evidence="2">Uncharacterized protein</fullName>
    </submittedName>
</protein>
<dbReference type="InterPro" id="IPR042092">
    <property type="entry name" value="PsdUridine_s_RsuA/RluB/E/F_cat"/>
</dbReference>
<comment type="caution">
    <text evidence="2">The sequence shown here is derived from an EMBL/GenBank/DDBJ whole genome shotgun (WGS) entry which is preliminary data.</text>
</comment>
<dbReference type="Proteomes" id="UP001642484">
    <property type="component" value="Unassembled WGS sequence"/>
</dbReference>